<dbReference type="RefSeq" id="WP_246404659.1">
    <property type="nucleotide sequence ID" value="NZ_JACIDX010000010.1"/>
</dbReference>
<reference evidence="8 9" key="1">
    <citation type="submission" date="2020-08" db="EMBL/GenBank/DDBJ databases">
        <title>Genomic Encyclopedia of Type Strains, Phase IV (KMG-IV): sequencing the most valuable type-strain genomes for metagenomic binning, comparative biology and taxonomic classification.</title>
        <authorList>
            <person name="Goeker M."/>
        </authorList>
    </citation>
    <scope>NUCLEOTIDE SEQUENCE [LARGE SCALE GENOMIC DNA]</scope>
    <source>
        <strain evidence="8 9">DSM 27057</strain>
    </source>
</reference>
<organism evidence="8 9">
    <name type="scientific">Novosphingobium sediminicola</name>
    <dbReference type="NCBI Taxonomy" id="563162"/>
    <lineage>
        <taxon>Bacteria</taxon>
        <taxon>Pseudomonadati</taxon>
        <taxon>Pseudomonadota</taxon>
        <taxon>Alphaproteobacteria</taxon>
        <taxon>Sphingomonadales</taxon>
        <taxon>Sphingomonadaceae</taxon>
        <taxon>Novosphingobium</taxon>
    </lineage>
</organism>
<keyword evidence="9" id="KW-1185">Reference proteome</keyword>
<feature type="transmembrane region" description="Helical" evidence="6">
    <location>
        <begin position="503"/>
        <end position="524"/>
    </location>
</feature>
<feature type="transmembrane region" description="Helical" evidence="6">
    <location>
        <begin position="191"/>
        <end position="210"/>
    </location>
</feature>
<evidence type="ECO:0000256" key="1">
    <source>
        <dbReference type="ARBA" id="ARBA00004141"/>
    </source>
</evidence>
<feature type="transmembrane region" description="Helical" evidence="6">
    <location>
        <begin position="438"/>
        <end position="457"/>
    </location>
</feature>
<keyword evidence="3 6" id="KW-0812">Transmembrane</keyword>
<dbReference type="Pfam" id="PF07690">
    <property type="entry name" value="MFS_1"/>
    <property type="match status" value="1"/>
</dbReference>
<dbReference type="InterPro" id="IPR011701">
    <property type="entry name" value="MFS"/>
</dbReference>
<evidence type="ECO:0000313" key="8">
    <source>
        <dbReference type="EMBL" id="MBB3955809.1"/>
    </source>
</evidence>
<dbReference type="GO" id="GO:0016020">
    <property type="term" value="C:membrane"/>
    <property type="evidence" value="ECO:0007669"/>
    <property type="project" value="UniProtKB-SubCell"/>
</dbReference>
<accession>A0A7W6G6I5</accession>
<dbReference type="PANTHER" id="PTHR23505:SF79">
    <property type="entry name" value="PROTEIN SPINSTER"/>
    <property type="match status" value="1"/>
</dbReference>
<feature type="transmembrane region" description="Helical" evidence="6">
    <location>
        <begin position="469"/>
        <end position="491"/>
    </location>
</feature>
<dbReference type="InterPro" id="IPR020846">
    <property type="entry name" value="MFS_dom"/>
</dbReference>
<keyword evidence="2" id="KW-0813">Transport</keyword>
<dbReference type="Gene3D" id="1.20.1250.20">
    <property type="entry name" value="MFS general substrate transporter like domains"/>
    <property type="match status" value="2"/>
</dbReference>
<feature type="transmembrane region" description="Helical" evidence="6">
    <location>
        <begin position="60"/>
        <end position="77"/>
    </location>
</feature>
<dbReference type="SUPFAM" id="SSF103473">
    <property type="entry name" value="MFS general substrate transporter"/>
    <property type="match status" value="1"/>
</dbReference>
<proteinExistence type="predicted"/>
<feature type="domain" description="Major facilitator superfamily (MFS) profile" evidence="7">
    <location>
        <begin position="22"/>
        <end position="525"/>
    </location>
</feature>
<evidence type="ECO:0000256" key="2">
    <source>
        <dbReference type="ARBA" id="ARBA00022448"/>
    </source>
</evidence>
<feature type="transmembrane region" description="Helical" evidence="6">
    <location>
        <begin position="301"/>
        <end position="323"/>
    </location>
</feature>
<feature type="transmembrane region" description="Helical" evidence="6">
    <location>
        <begin position="261"/>
        <end position="281"/>
    </location>
</feature>
<evidence type="ECO:0000313" key="9">
    <source>
        <dbReference type="Proteomes" id="UP000548867"/>
    </source>
</evidence>
<feature type="transmembrane region" description="Helical" evidence="6">
    <location>
        <begin position="404"/>
        <end position="426"/>
    </location>
</feature>
<feature type="transmembrane region" description="Helical" evidence="6">
    <location>
        <begin position="20"/>
        <end position="40"/>
    </location>
</feature>
<feature type="transmembrane region" description="Helical" evidence="6">
    <location>
        <begin position="230"/>
        <end position="249"/>
    </location>
</feature>
<dbReference type="InterPro" id="IPR044770">
    <property type="entry name" value="MFS_spinster-like"/>
</dbReference>
<feature type="transmembrane region" description="Helical" evidence="6">
    <location>
        <begin position="335"/>
        <end position="361"/>
    </location>
</feature>
<feature type="transmembrane region" description="Helical" evidence="6">
    <location>
        <begin position="146"/>
        <end position="170"/>
    </location>
</feature>
<comment type="subcellular location">
    <subcellularLocation>
        <location evidence="1">Membrane</location>
        <topology evidence="1">Multi-pass membrane protein</topology>
    </subcellularLocation>
</comment>
<dbReference type="Proteomes" id="UP000548867">
    <property type="component" value="Unassembled WGS sequence"/>
</dbReference>
<dbReference type="PROSITE" id="PS50850">
    <property type="entry name" value="MFS"/>
    <property type="match status" value="1"/>
</dbReference>
<dbReference type="GO" id="GO:0022857">
    <property type="term" value="F:transmembrane transporter activity"/>
    <property type="evidence" value="ECO:0007669"/>
    <property type="project" value="InterPro"/>
</dbReference>
<gene>
    <name evidence="8" type="ORF">GGR38_002765</name>
</gene>
<evidence type="ECO:0000256" key="5">
    <source>
        <dbReference type="ARBA" id="ARBA00023136"/>
    </source>
</evidence>
<dbReference type="EMBL" id="JACIDX010000010">
    <property type="protein sequence ID" value="MBB3955809.1"/>
    <property type="molecule type" value="Genomic_DNA"/>
</dbReference>
<comment type="caution">
    <text evidence="8">The sequence shown here is derived from an EMBL/GenBank/DDBJ whole genome shotgun (WGS) entry which is preliminary data.</text>
</comment>
<feature type="transmembrane region" description="Helical" evidence="6">
    <location>
        <begin position="373"/>
        <end position="392"/>
    </location>
</feature>
<protein>
    <submittedName>
        <fullName evidence="8">MFS family permease</fullName>
    </submittedName>
</protein>
<dbReference type="InterPro" id="IPR036259">
    <property type="entry name" value="MFS_trans_sf"/>
</dbReference>
<feature type="transmembrane region" description="Helical" evidence="6">
    <location>
        <begin position="89"/>
        <end position="115"/>
    </location>
</feature>
<keyword evidence="5 6" id="KW-0472">Membrane</keyword>
<dbReference type="PANTHER" id="PTHR23505">
    <property type="entry name" value="SPINSTER"/>
    <property type="match status" value="1"/>
</dbReference>
<evidence type="ECO:0000256" key="3">
    <source>
        <dbReference type="ARBA" id="ARBA00022692"/>
    </source>
</evidence>
<keyword evidence="4 6" id="KW-1133">Transmembrane helix</keyword>
<dbReference type="AlphaFoldDB" id="A0A7W6G6I5"/>
<name>A0A7W6G6I5_9SPHN</name>
<evidence type="ECO:0000256" key="4">
    <source>
        <dbReference type="ARBA" id="ARBA00022989"/>
    </source>
</evidence>
<evidence type="ECO:0000256" key="6">
    <source>
        <dbReference type="SAM" id="Phobius"/>
    </source>
</evidence>
<evidence type="ECO:0000259" key="7">
    <source>
        <dbReference type="PROSITE" id="PS50850"/>
    </source>
</evidence>
<sequence>MHMQTGRIAPSSTRVAKGGWYALLLVCAMQLLSLLDRNILAILSPRIKHDLNIGDAEMGLLYGTVFALFYAVFSLPLGRLADGWRRTWLLAICIAFWSLATGLAGIASGFALLALSRLGVGIGEAASQPAGTSLIYDYFPKARRGLAMAVMAAAIAIGLGLSSVLGGVAADWWDGRFAAVGAPFGLRGWQFAFLLAAVPGLPLAALLWRLAEPVRGAIEGITTPPDPRPFAASFDVLMSVVPFTNWVMLARRRASSRVWTVNLVGTFVIVGAMVALARAGAAFSPRPLLNLGVVSLSPHTLQWAVVGLGLFATLNLVQAVRLTDAPAHAVMRSPSLILCIAAGSLQSMINYGCMAFTPAFLMKTYHLTPAQTGLQFGLLSAGLGVVGPMVAGPVTDWAGQRLPGVGRVLLALFAMGVSPCLAYWVYHAPDAGGFYARFVLYSFVLTMWMPPLYAVMYDQVLPRMRGLTASTYIVVMTIAGLGVGPYIVGMISDATHGDLGRAILSINLVAVPLVLVLIALAMRVRGDEGAVLLRARAAGEPV</sequence>